<geneLocation type="plasmid" evidence="2">
    <name>unnamed1</name>
</geneLocation>
<dbReference type="EMBL" id="CP157961">
    <property type="protein sequence ID" value="XBT96384.1"/>
    <property type="molecule type" value="Genomic_DNA"/>
</dbReference>
<feature type="transmembrane region" description="Helical" evidence="1">
    <location>
        <begin position="120"/>
        <end position="140"/>
    </location>
</feature>
<evidence type="ECO:0008006" key="3">
    <source>
        <dbReference type="Google" id="ProtNLM"/>
    </source>
</evidence>
<protein>
    <recommendedName>
        <fullName evidence="3">DUF4175 domain-containing protein</fullName>
    </recommendedName>
</protein>
<sequence>MKRLATALLLAPLWVPFLLAVATALFWPVPHVLSDTSRPSWIWTATSAGALLGYAAVLAIGLPSHIWLGRRGRRSLRAYLVTWFVLAIIAWVVGFIAAFATLGPGFALSYLMEVIVHRPYVPLAFGTTWAVVGATFWAIVRPDR</sequence>
<name>A0AAU7S1P4_9HYPH</name>
<evidence type="ECO:0000256" key="1">
    <source>
        <dbReference type="SAM" id="Phobius"/>
    </source>
</evidence>
<organism evidence="2">
    <name type="scientific">Rhizobium sp. ZPR3</name>
    <dbReference type="NCBI Taxonomy" id="3158967"/>
    <lineage>
        <taxon>Bacteria</taxon>
        <taxon>Pseudomonadati</taxon>
        <taxon>Pseudomonadota</taxon>
        <taxon>Alphaproteobacteria</taxon>
        <taxon>Hyphomicrobiales</taxon>
        <taxon>Rhizobiaceae</taxon>
        <taxon>Rhizobium/Agrobacterium group</taxon>
        <taxon>Rhizobium</taxon>
    </lineage>
</organism>
<keyword evidence="2" id="KW-0614">Plasmid</keyword>
<accession>A0AAU7S1P4</accession>
<feature type="transmembrane region" description="Helical" evidence="1">
    <location>
        <begin position="40"/>
        <end position="68"/>
    </location>
</feature>
<keyword evidence="1" id="KW-1133">Transmembrane helix</keyword>
<reference evidence="2" key="1">
    <citation type="submission" date="2024-06" db="EMBL/GenBank/DDBJ databases">
        <authorList>
            <person name="Li T."/>
            <person name="Gao R."/>
        </authorList>
    </citation>
    <scope>NUCLEOTIDE SEQUENCE</scope>
    <source>
        <strain evidence="2">ZPR3</strain>
        <plasmid evidence="2">unnamed1</plasmid>
    </source>
</reference>
<dbReference type="AlphaFoldDB" id="A0AAU7S1P4"/>
<dbReference type="RefSeq" id="WP_349961048.1">
    <property type="nucleotide sequence ID" value="NZ_CP157961.1"/>
</dbReference>
<gene>
    <name evidence="2" type="ORF">ABM479_22945</name>
</gene>
<evidence type="ECO:0000313" key="2">
    <source>
        <dbReference type="EMBL" id="XBT96384.1"/>
    </source>
</evidence>
<proteinExistence type="predicted"/>
<keyword evidence="1" id="KW-0472">Membrane</keyword>
<feature type="transmembrane region" description="Helical" evidence="1">
    <location>
        <begin position="80"/>
        <end position="100"/>
    </location>
</feature>
<keyword evidence="1" id="KW-0812">Transmembrane</keyword>